<dbReference type="Gramene" id="OE9A070926T1">
    <property type="protein sequence ID" value="OE9A070926C1"/>
    <property type="gene ID" value="OE9A070926"/>
</dbReference>
<organism evidence="2 3">
    <name type="scientific">Olea europaea subsp. europaea</name>
    <dbReference type="NCBI Taxonomy" id="158383"/>
    <lineage>
        <taxon>Eukaryota</taxon>
        <taxon>Viridiplantae</taxon>
        <taxon>Streptophyta</taxon>
        <taxon>Embryophyta</taxon>
        <taxon>Tracheophyta</taxon>
        <taxon>Spermatophyta</taxon>
        <taxon>Magnoliopsida</taxon>
        <taxon>eudicotyledons</taxon>
        <taxon>Gunneridae</taxon>
        <taxon>Pentapetalae</taxon>
        <taxon>asterids</taxon>
        <taxon>lamiids</taxon>
        <taxon>Lamiales</taxon>
        <taxon>Oleaceae</taxon>
        <taxon>Oleeae</taxon>
        <taxon>Olea</taxon>
    </lineage>
</organism>
<protein>
    <submittedName>
        <fullName evidence="2">Uncharacterized protein</fullName>
    </submittedName>
</protein>
<name>A0A8S0TVJ6_OLEEU</name>
<feature type="transmembrane region" description="Helical" evidence="1">
    <location>
        <begin position="77"/>
        <end position="100"/>
    </location>
</feature>
<gene>
    <name evidence="2" type="ORF">OLEA9_A070926</name>
</gene>
<evidence type="ECO:0000313" key="3">
    <source>
        <dbReference type="Proteomes" id="UP000594638"/>
    </source>
</evidence>
<evidence type="ECO:0000256" key="1">
    <source>
        <dbReference type="SAM" id="Phobius"/>
    </source>
</evidence>
<evidence type="ECO:0000313" key="2">
    <source>
        <dbReference type="EMBL" id="CAA3009012.1"/>
    </source>
</evidence>
<keyword evidence="1" id="KW-0472">Membrane</keyword>
<reference evidence="2 3" key="1">
    <citation type="submission" date="2019-12" db="EMBL/GenBank/DDBJ databases">
        <authorList>
            <person name="Alioto T."/>
            <person name="Alioto T."/>
            <person name="Gomez Garrido J."/>
        </authorList>
    </citation>
    <scope>NUCLEOTIDE SEQUENCE [LARGE SCALE GENOMIC DNA]</scope>
</reference>
<dbReference type="Proteomes" id="UP000594638">
    <property type="component" value="Unassembled WGS sequence"/>
</dbReference>
<keyword evidence="1" id="KW-1133">Transmembrane helix</keyword>
<dbReference type="AlphaFoldDB" id="A0A8S0TVJ6"/>
<proteinExistence type="predicted"/>
<feature type="transmembrane region" description="Helical" evidence="1">
    <location>
        <begin position="12"/>
        <end position="36"/>
    </location>
</feature>
<comment type="caution">
    <text evidence="2">The sequence shown here is derived from an EMBL/GenBank/DDBJ whole genome shotgun (WGS) entry which is preliminary data.</text>
</comment>
<accession>A0A8S0TVJ6</accession>
<keyword evidence="1" id="KW-0812">Transmembrane</keyword>
<keyword evidence="3" id="KW-1185">Reference proteome</keyword>
<dbReference type="EMBL" id="CACTIH010007310">
    <property type="protein sequence ID" value="CAA3009012.1"/>
    <property type="molecule type" value="Genomic_DNA"/>
</dbReference>
<sequence length="111" mass="12494">MERSVYMLWRSLPVACCLKRLFGLIKLAGLLVWAMLCYSQDLITYGGKTSCCLPKKESAIVRRASCFIWYLEETPLLVGATLSVASVEFYSIVYMLLLPFTSCGRSFGLKC</sequence>